<evidence type="ECO:0000313" key="3">
    <source>
        <dbReference type="Proteomes" id="UP000215914"/>
    </source>
</evidence>
<protein>
    <submittedName>
        <fullName evidence="2">Uncharacterized protein</fullName>
    </submittedName>
</protein>
<proteinExistence type="predicted"/>
<feature type="compositionally biased region" description="Basic and acidic residues" evidence="1">
    <location>
        <begin position="113"/>
        <end position="122"/>
    </location>
</feature>
<dbReference type="Proteomes" id="UP000215914">
    <property type="component" value="Chromosome 10"/>
</dbReference>
<dbReference type="EMBL" id="CM007899">
    <property type="protein sequence ID" value="OTG09615.1"/>
    <property type="molecule type" value="Genomic_DNA"/>
</dbReference>
<evidence type="ECO:0000256" key="1">
    <source>
        <dbReference type="SAM" id="MobiDB-lite"/>
    </source>
</evidence>
<dbReference type="InParanoid" id="A0A251TEN3"/>
<feature type="compositionally biased region" description="Acidic residues" evidence="1">
    <location>
        <begin position="129"/>
        <end position="138"/>
    </location>
</feature>
<keyword evidence="3" id="KW-1185">Reference proteome</keyword>
<name>A0A251TEN3_HELAN</name>
<accession>A0A251TEN3</accession>
<evidence type="ECO:0000313" key="2">
    <source>
        <dbReference type="EMBL" id="OTG09615.1"/>
    </source>
</evidence>
<reference evidence="3" key="1">
    <citation type="journal article" date="2017" name="Nature">
        <title>The sunflower genome provides insights into oil metabolism, flowering and Asterid evolution.</title>
        <authorList>
            <person name="Badouin H."/>
            <person name="Gouzy J."/>
            <person name="Grassa C.J."/>
            <person name="Murat F."/>
            <person name="Staton S.E."/>
            <person name="Cottret L."/>
            <person name="Lelandais-Briere C."/>
            <person name="Owens G.L."/>
            <person name="Carrere S."/>
            <person name="Mayjonade B."/>
            <person name="Legrand L."/>
            <person name="Gill N."/>
            <person name="Kane N.C."/>
            <person name="Bowers J.E."/>
            <person name="Hubner S."/>
            <person name="Bellec A."/>
            <person name="Berard A."/>
            <person name="Berges H."/>
            <person name="Blanchet N."/>
            <person name="Boniface M.C."/>
            <person name="Brunel D."/>
            <person name="Catrice O."/>
            <person name="Chaidir N."/>
            <person name="Claudel C."/>
            <person name="Donnadieu C."/>
            <person name="Faraut T."/>
            <person name="Fievet G."/>
            <person name="Helmstetter N."/>
            <person name="King M."/>
            <person name="Knapp S.J."/>
            <person name="Lai Z."/>
            <person name="Le Paslier M.C."/>
            <person name="Lippi Y."/>
            <person name="Lorenzon L."/>
            <person name="Mandel J.R."/>
            <person name="Marage G."/>
            <person name="Marchand G."/>
            <person name="Marquand E."/>
            <person name="Bret-Mestries E."/>
            <person name="Morien E."/>
            <person name="Nambeesan S."/>
            <person name="Nguyen T."/>
            <person name="Pegot-Espagnet P."/>
            <person name="Pouilly N."/>
            <person name="Raftis F."/>
            <person name="Sallet E."/>
            <person name="Schiex T."/>
            <person name="Thomas J."/>
            <person name="Vandecasteele C."/>
            <person name="Vares D."/>
            <person name="Vear F."/>
            <person name="Vautrin S."/>
            <person name="Crespi M."/>
            <person name="Mangin B."/>
            <person name="Burke J.M."/>
            <person name="Salse J."/>
            <person name="Munos S."/>
            <person name="Vincourt P."/>
            <person name="Rieseberg L.H."/>
            <person name="Langlade N.B."/>
        </authorList>
    </citation>
    <scope>NUCLEOTIDE SEQUENCE [LARGE SCALE GENOMIC DNA]</scope>
    <source>
        <strain evidence="3">cv. SF193</strain>
    </source>
</reference>
<gene>
    <name evidence="2" type="ORF">HannXRQ_Chr10g0278411</name>
</gene>
<feature type="compositionally biased region" description="Polar residues" evidence="1">
    <location>
        <begin position="92"/>
        <end position="106"/>
    </location>
</feature>
<dbReference type="AlphaFoldDB" id="A0A251TEN3"/>
<feature type="region of interest" description="Disordered" evidence="1">
    <location>
        <begin position="92"/>
        <end position="138"/>
    </location>
</feature>
<organism evidence="2 3">
    <name type="scientific">Helianthus annuus</name>
    <name type="common">Common sunflower</name>
    <dbReference type="NCBI Taxonomy" id="4232"/>
    <lineage>
        <taxon>Eukaryota</taxon>
        <taxon>Viridiplantae</taxon>
        <taxon>Streptophyta</taxon>
        <taxon>Embryophyta</taxon>
        <taxon>Tracheophyta</taxon>
        <taxon>Spermatophyta</taxon>
        <taxon>Magnoliopsida</taxon>
        <taxon>eudicotyledons</taxon>
        <taxon>Gunneridae</taxon>
        <taxon>Pentapetalae</taxon>
        <taxon>asterids</taxon>
        <taxon>campanulids</taxon>
        <taxon>Asterales</taxon>
        <taxon>Asteraceae</taxon>
        <taxon>Asteroideae</taxon>
        <taxon>Heliantheae alliance</taxon>
        <taxon>Heliantheae</taxon>
        <taxon>Helianthus</taxon>
    </lineage>
</organism>
<sequence length="138" mass="15391">MKSDSRILSFRKERFAIGFRGQEGNDKFETKSKLLSSINGLNFSFSSSTLYAASSQSHSLVKGKGLSTSESCPLEKNVLLLDSEGKRATINLKQNRSFSHQFQQGNLRKKKNDKLQMVKHQGDGGYNDGDVDDPDMPK</sequence>